<keyword evidence="2" id="KW-1003">Cell membrane</keyword>
<keyword evidence="3 6" id="KW-0812">Transmembrane</keyword>
<dbReference type="Pfam" id="PF02653">
    <property type="entry name" value="BPD_transp_2"/>
    <property type="match status" value="1"/>
</dbReference>
<keyword evidence="4 6" id="KW-1133">Transmembrane helix</keyword>
<name>A0A926ELM5_9FIRM</name>
<evidence type="ECO:0000313" key="8">
    <source>
        <dbReference type="Proteomes" id="UP000655830"/>
    </source>
</evidence>
<dbReference type="NCBIfam" id="NF007014">
    <property type="entry name" value="PRK09478.1"/>
    <property type="match status" value="1"/>
</dbReference>
<evidence type="ECO:0000256" key="5">
    <source>
        <dbReference type="ARBA" id="ARBA00023136"/>
    </source>
</evidence>
<dbReference type="PANTHER" id="PTHR32196">
    <property type="entry name" value="ABC TRANSPORTER PERMEASE PROTEIN YPHD-RELATED-RELATED"/>
    <property type="match status" value="1"/>
</dbReference>
<feature type="transmembrane region" description="Helical" evidence="6">
    <location>
        <begin position="235"/>
        <end position="256"/>
    </location>
</feature>
<feature type="transmembrane region" description="Helical" evidence="6">
    <location>
        <begin position="191"/>
        <end position="209"/>
    </location>
</feature>
<dbReference type="Proteomes" id="UP000655830">
    <property type="component" value="Unassembled WGS sequence"/>
</dbReference>
<keyword evidence="5 6" id="KW-0472">Membrane</keyword>
<proteinExistence type="predicted"/>
<dbReference type="InterPro" id="IPR001851">
    <property type="entry name" value="ABC_transp_permease"/>
</dbReference>
<evidence type="ECO:0000256" key="3">
    <source>
        <dbReference type="ARBA" id="ARBA00022692"/>
    </source>
</evidence>
<protein>
    <submittedName>
        <fullName evidence="7">Galactose/methyl galactoside ABC transporter permease MglC</fullName>
    </submittedName>
</protein>
<keyword evidence="8" id="KW-1185">Reference proteome</keyword>
<organism evidence="7 8">
    <name type="scientific">Zhenhengia yiwuensis</name>
    <dbReference type="NCBI Taxonomy" id="2763666"/>
    <lineage>
        <taxon>Bacteria</taxon>
        <taxon>Bacillati</taxon>
        <taxon>Bacillota</taxon>
        <taxon>Clostridia</taxon>
        <taxon>Lachnospirales</taxon>
        <taxon>Lachnospiraceae</taxon>
        <taxon>Zhenhengia</taxon>
    </lineage>
</organism>
<dbReference type="RefSeq" id="WP_177669924.1">
    <property type="nucleotide sequence ID" value="NZ_JACRSY010000019.1"/>
</dbReference>
<accession>A0A926ELM5</accession>
<evidence type="ECO:0000256" key="2">
    <source>
        <dbReference type="ARBA" id="ARBA00022475"/>
    </source>
</evidence>
<gene>
    <name evidence="7" type="primary">mglC</name>
    <name evidence="7" type="ORF">H8718_12520</name>
</gene>
<dbReference type="PANTHER" id="PTHR32196:SF18">
    <property type="entry name" value="GALACTOSE_METHYL GALACTOSIDE IMPORT PERMEASE PROTEIN MGLC"/>
    <property type="match status" value="1"/>
</dbReference>
<feature type="transmembrane region" description="Helical" evidence="6">
    <location>
        <begin position="54"/>
        <end position="73"/>
    </location>
</feature>
<comment type="subcellular location">
    <subcellularLocation>
        <location evidence="1">Cell membrane</location>
        <topology evidence="1">Multi-pass membrane protein</topology>
    </subcellularLocation>
</comment>
<evidence type="ECO:0000313" key="7">
    <source>
        <dbReference type="EMBL" id="MBC8580352.1"/>
    </source>
</evidence>
<comment type="caution">
    <text evidence="7">The sequence shown here is derived from an EMBL/GenBank/DDBJ whole genome shotgun (WGS) entry which is preliminary data.</text>
</comment>
<dbReference type="CDD" id="cd06579">
    <property type="entry name" value="TM_PBP1_transp_AraH_like"/>
    <property type="match status" value="1"/>
</dbReference>
<feature type="transmembrane region" description="Helical" evidence="6">
    <location>
        <begin position="277"/>
        <end position="307"/>
    </location>
</feature>
<dbReference type="GO" id="GO:0005886">
    <property type="term" value="C:plasma membrane"/>
    <property type="evidence" value="ECO:0007669"/>
    <property type="project" value="UniProtKB-SubCell"/>
</dbReference>
<evidence type="ECO:0000256" key="6">
    <source>
        <dbReference type="SAM" id="Phobius"/>
    </source>
</evidence>
<sequence length="344" mass="36638">MGETKTRKWDKERINEFLLNYALYIILGIMIIVVICINPKFLSVSNFIKILTQASTRGILALGVAGMIVLAGTDLSAGRILGCCAAVSASLVQSVTYASRMYPGITEDLPLILPLLASITIGVIFCMINGFGVAKLKLHAFIVSLGTQLIAFGCTCIYIDSQEGGAQAISSFNEKFINFVNGSFPIGNFKLPYLICYFAIAAVVVWIIWNKTTLGKNMFAIGGNMEAAAVSGVNISRSIMGVYLVAGVLYGIAAFLEAGRIQSVNTGTGLNYDLDAISGCVIGGVSFAGGVGTIPGVIIGVIILQVINYSLNFLGVNPYLQYIIKGLIIILAVSIDVRKYIAKK</sequence>
<dbReference type="AlphaFoldDB" id="A0A926ELM5"/>
<feature type="transmembrane region" description="Helical" evidence="6">
    <location>
        <begin position="79"/>
        <end position="99"/>
    </location>
</feature>
<feature type="transmembrane region" description="Helical" evidence="6">
    <location>
        <begin position="319"/>
        <end position="337"/>
    </location>
</feature>
<evidence type="ECO:0000256" key="4">
    <source>
        <dbReference type="ARBA" id="ARBA00022989"/>
    </source>
</evidence>
<dbReference type="GO" id="GO:0022857">
    <property type="term" value="F:transmembrane transporter activity"/>
    <property type="evidence" value="ECO:0007669"/>
    <property type="project" value="InterPro"/>
</dbReference>
<feature type="transmembrane region" description="Helical" evidence="6">
    <location>
        <begin position="111"/>
        <end position="132"/>
    </location>
</feature>
<reference evidence="7" key="1">
    <citation type="submission" date="2020-08" db="EMBL/GenBank/DDBJ databases">
        <title>Genome public.</title>
        <authorList>
            <person name="Liu C."/>
            <person name="Sun Q."/>
        </authorList>
    </citation>
    <scope>NUCLEOTIDE SEQUENCE</scope>
    <source>
        <strain evidence="7">NSJ-12</strain>
    </source>
</reference>
<dbReference type="EMBL" id="JACRSY010000019">
    <property type="protein sequence ID" value="MBC8580352.1"/>
    <property type="molecule type" value="Genomic_DNA"/>
</dbReference>
<evidence type="ECO:0000256" key="1">
    <source>
        <dbReference type="ARBA" id="ARBA00004651"/>
    </source>
</evidence>
<feature type="transmembrane region" description="Helical" evidence="6">
    <location>
        <begin position="21"/>
        <end position="42"/>
    </location>
</feature>